<sequence length="75" mass="8377">MKSTEDALHQGDPQGWVLSPTLFMLFLSDIEKVISKRCEVGLFADDVVMWDSGTDLQKSEDLPLKIYGNSVKTSN</sequence>
<keyword evidence="3" id="KW-1185">Reference proteome</keyword>
<protein>
    <recommendedName>
        <fullName evidence="1">Reverse transcriptase domain-containing protein</fullName>
    </recommendedName>
</protein>
<accession>A0AAV4N3Q2</accession>
<reference evidence="2 3" key="1">
    <citation type="submission" date="2021-06" db="EMBL/GenBank/DDBJ databases">
        <title>Caerostris darwini draft genome.</title>
        <authorList>
            <person name="Kono N."/>
            <person name="Arakawa K."/>
        </authorList>
    </citation>
    <scope>NUCLEOTIDE SEQUENCE [LARGE SCALE GENOMIC DNA]</scope>
</reference>
<proteinExistence type="predicted"/>
<feature type="domain" description="Reverse transcriptase" evidence="1">
    <location>
        <begin position="1"/>
        <end position="75"/>
    </location>
</feature>
<dbReference type="AlphaFoldDB" id="A0AAV4N3Q2"/>
<comment type="caution">
    <text evidence="2">The sequence shown here is derived from an EMBL/GenBank/DDBJ whole genome shotgun (WGS) entry which is preliminary data.</text>
</comment>
<dbReference type="EMBL" id="BPLQ01001139">
    <property type="protein sequence ID" value="GIX78900.1"/>
    <property type="molecule type" value="Genomic_DNA"/>
</dbReference>
<dbReference type="Proteomes" id="UP001054837">
    <property type="component" value="Unassembled WGS sequence"/>
</dbReference>
<evidence type="ECO:0000259" key="1">
    <source>
        <dbReference type="PROSITE" id="PS50878"/>
    </source>
</evidence>
<evidence type="ECO:0000313" key="3">
    <source>
        <dbReference type="Proteomes" id="UP001054837"/>
    </source>
</evidence>
<dbReference type="Pfam" id="PF00078">
    <property type="entry name" value="RVT_1"/>
    <property type="match status" value="1"/>
</dbReference>
<evidence type="ECO:0000313" key="2">
    <source>
        <dbReference type="EMBL" id="GIX78900.1"/>
    </source>
</evidence>
<dbReference type="InterPro" id="IPR000477">
    <property type="entry name" value="RT_dom"/>
</dbReference>
<name>A0AAV4N3Q2_9ARAC</name>
<dbReference type="PROSITE" id="PS50878">
    <property type="entry name" value="RT_POL"/>
    <property type="match status" value="1"/>
</dbReference>
<organism evidence="2 3">
    <name type="scientific">Caerostris darwini</name>
    <dbReference type="NCBI Taxonomy" id="1538125"/>
    <lineage>
        <taxon>Eukaryota</taxon>
        <taxon>Metazoa</taxon>
        <taxon>Ecdysozoa</taxon>
        <taxon>Arthropoda</taxon>
        <taxon>Chelicerata</taxon>
        <taxon>Arachnida</taxon>
        <taxon>Araneae</taxon>
        <taxon>Araneomorphae</taxon>
        <taxon>Entelegynae</taxon>
        <taxon>Araneoidea</taxon>
        <taxon>Araneidae</taxon>
        <taxon>Caerostris</taxon>
    </lineage>
</organism>
<gene>
    <name evidence="2" type="ORF">CDAR_223161</name>
</gene>